<dbReference type="AlphaFoldDB" id="A0A2P7BUQ7"/>
<evidence type="ECO:0000313" key="2">
    <source>
        <dbReference type="Proteomes" id="UP000241444"/>
    </source>
</evidence>
<reference evidence="2" key="1">
    <citation type="submission" date="2017-11" db="EMBL/GenBank/DDBJ databases">
        <authorList>
            <person name="Kuznetsova I."/>
            <person name="Sazanova A."/>
            <person name="Chirak E."/>
            <person name="Safronova V."/>
            <person name="Willems A."/>
        </authorList>
    </citation>
    <scope>NUCLEOTIDE SEQUENCE [LARGE SCALE GENOMIC DNA]</scope>
    <source>
        <strain evidence="2">STM 196</strain>
    </source>
</reference>
<name>A0A2P7BUQ7_9HYPH</name>
<accession>A0A2P7BUQ7</accession>
<comment type="caution">
    <text evidence="1">The sequence shown here is derived from an EMBL/GenBank/DDBJ whole genome shotgun (WGS) entry which is preliminary data.</text>
</comment>
<organism evidence="1 2">
    <name type="scientific">Phyllobacterium brassicacearum</name>
    <dbReference type="NCBI Taxonomy" id="314235"/>
    <lineage>
        <taxon>Bacteria</taxon>
        <taxon>Pseudomonadati</taxon>
        <taxon>Pseudomonadota</taxon>
        <taxon>Alphaproteobacteria</taxon>
        <taxon>Hyphomicrobiales</taxon>
        <taxon>Phyllobacteriaceae</taxon>
        <taxon>Phyllobacterium</taxon>
    </lineage>
</organism>
<protein>
    <submittedName>
        <fullName evidence="1">Uncharacterized protein</fullName>
    </submittedName>
</protein>
<gene>
    <name evidence="1" type="ORF">CU102_03570</name>
</gene>
<keyword evidence="2" id="KW-1185">Reference proteome</keyword>
<proteinExistence type="predicted"/>
<sequence length="94" mass="10495">MIRRGWRRRSLTYQAGDVCNSRCELSFERKDGPSARQFADRQGDLAKQAGYWRIGVNVTSLRRPMTARSNLAGRARCVPELAPALSGGKKRLSG</sequence>
<dbReference type="Proteomes" id="UP000241444">
    <property type="component" value="Unassembled WGS sequence"/>
</dbReference>
<dbReference type="EMBL" id="PGGO01000002">
    <property type="protein sequence ID" value="PSH70181.1"/>
    <property type="molecule type" value="Genomic_DNA"/>
</dbReference>
<evidence type="ECO:0000313" key="1">
    <source>
        <dbReference type="EMBL" id="PSH70181.1"/>
    </source>
</evidence>